<dbReference type="Proteomes" id="UP001055439">
    <property type="component" value="Chromosome 5"/>
</dbReference>
<gene>
    <name evidence="2" type="ORF">MUK42_02324</name>
</gene>
<keyword evidence="1" id="KW-0732">Signal</keyword>
<keyword evidence="3" id="KW-1185">Reference proteome</keyword>
<proteinExistence type="predicted"/>
<reference evidence="2" key="1">
    <citation type="submission" date="2022-05" db="EMBL/GenBank/DDBJ databases">
        <title>The Musa troglodytarum L. genome provides insights into the mechanism of non-climacteric behaviour and enrichment of carotenoids.</title>
        <authorList>
            <person name="Wang J."/>
        </authorList>
    </citation>
    <scope>NUCLEOTIDE SEQUENCE</scope>
    <source>
        <tissue evidence="2">Leaf</tissue>
    </source>
</reference>
<protein>
    <recommendedName>
        <fullName evidence="4">Secreted protein</fullName>
    </recommendedName>
</protein>
<evidence type="ECO:0000313" key="2">
    <source>
        <dbReference type="EMBL" id="URE02834.1"/>
    </source>
</evidence>
<accession>A0A9E7FV24</accession>
<dbReference type="EMBL" id="CP097507">
    <property type="protein sequence ID" value="URE02834.1"/>
    <property type="molecule type" value="Genomic_DNA"/>
</dbReference>
<dbReference type="AlphaFoldDB" id="A0A9E7FV24"/>
<evidence type="ECO:0008006" key="4">
    <source>
        <dbReference type="Google" id="ProtNLM"/>
    </source>
</evidence>
<feature type="chain" id="PRO_5039447186" description="Secreted protein" evidence="1">
    <location>
        <begin position="22"/>
        <end position="112"/>
    </location>
</feature>
<sequence>MASRFATKLLLFRCLSALRRARPISSILVASVAPGNVNDGYLFSPPEPWLARDPQCVSRLFFFARPSTLDKRQNPTAIDYQYVVPPDNPFLFLRSESLFLKEAPIGSNDIMR</sequence>
<feature type="signal peptide" evidence="1">
    <location>
        <begin position="1"/>
        <end position="21"/>
    </location>
</feature>
<evidence type="ECO:0000313" key="3">
    <source>
        <dbReference type="Proteomes" id="UP001055439"/>
    </source>
</evidence>
<organism evidence="2 3">
    <name type="scientific">Musa troglodytarum</name>
    <name type="common">fe'i banana</name>
    <dbReference type="NCBI Taxonomy" id="320322"/>
    <lineage>
        <taxon>Eukaryota</taxon>
        <taxon>Viridiplantae</taxon>
        <taxon>Streptophyta</taxon>
        <taxon>Embryophyta</taxon>
        <taxon>Tracheophyta</taxon>
        <taxon>Spermatophyta</taxon>
        <taxon>Magnoliopsida</taxon>
        <taxon>Liliopsida</taxon>
        <taxon>Zingiberales</taxon>
        <taxon>Musaceae</taxon>
        <taxon>Musa</taxon>
    </lineage>
</organism>
<evidence type="ECO:0000256" key="1">
    <source>
        <dbReference type="SAM" id="SignalP"/>
    </source>
</evidence>
<name>A0A9E7FV24_9LILI</name>